<evidence type="ECO:0000313" key="2">
    <source>
        <dbReference type="EMBL" id="KRL33089.1"/>
    </source>
</evidence>
<gene>
    <name evidence="2" type="ORF">FD20_GL002023</name>
</gene>
<organism evidence="2 3">
    <name type="scientific">Liquorilactobacillus uvarum DSM 19971</name>
    <dbReference type="NCBI Taxonomy" id="1423812"/>
    <lineage>
        <taxon>Bacteria</taxon>
        <taxon>Bacillati</taxon>
        <taxon>Bacillota</taxon>
        <taxon>Bacilli</taxon>
        <taxon>Lactobacillales</taxon>
        <taxon>Lactobacillaceae</taxon>
        <taxon>Liquorilactobacillus</taxon>
    </lineage>
</organism>
<dbReference type="InterPro" id="IPR015020">
    <property type="entry name" value="Rv2525c-like_Glyco_Hydro-like"/>
</dbReference>
<dbReference type="Proteomes" id="UP000051155">
    <property type="component" value="Unassembled WGS sequence"/>
</dbReference>
<evidence type="ECO:0000259" key="1">
    <source>
        <dbReference type="Pfam" id="PF08924"/>
    </source>
</evidence>
<dbReference type="RefSeq" id="WP_057738773.1">
    <property type="nucleotide sequence ID" value="NZ_AZEG01000054.1"/>
</dbReference>
<dbReference type="SUPFAM" id="SSF51445">
    <property type="entry name" value="(Trans)glycosidases"/>
    <property type="match status" value="1"/>
</dbReference>
<name>A0A0R1PLX0_9LACO</name>
<reference evidence="2 3" key="1">
    <citation type="journal article" date="2015" name="Genome Announc.">
        <title>Expanding the biotechnology potential of lactobacilli through comparative genomics of 213 strains and associated genera.</title>
        <authorList>
            <person name="Sun Z."/>
            <person name="Harris H.M."/>
            <person name="McCann A."/>
            <person name="Guo C."/>
            <person name="Argimon S."/>
            <person name="Zhang W."/>
            <person name="Yang X."/>
            <person name="Jeffery I.B."/>
            <person name="Cooney J.C."/>
            <person name="Kagawa T.F."/>
            <person name="Liu W."/>
            <person name="Song Y."/>
            <person name="Salvetti E."/>
            <person name="Wrobel A."/>
            <person name="Rasinkangas P."/>
            <person name="Parkhill J."/>
            <person name="Rea M.C."/>
            <person name="O'Sullivan O."/>
            <person name="Ritari J."/>
            <person name="Douillard F.P."/>
            <person name="Paul Ross R."/>
            <person name="Yang R."/>
            <person name="Briner A.E."/>
            <person name="Felis G.E."/>
            <person name="de Vos W.M."/>
            <person name="Barrangou R."/>
            <person name="Klaenhammer T.R."/>
            <person name="Caufield P.W."/>
            <person name="Cui Y."/>
            <person name="Zhang H."/>
            <person name="O'Toole P.W."/>
        </authorList>
    </citation>
    <scope>NUCLEOTIDE SEQUENCE [LARGE SCALE GENOMIC DNA]</scope>
    <source>
        <strain evidence="2 3">DSM 19971</strain>
    </source>
</reference>
<dbReference type="STRING" id="1423812.FD20_GL002023"/>
<dbReference type="PATRIC" id="fig|1423812.3.peg.2149"/>
<protein>
    <recommendedName>
        <fullName evidence="1">Rv2525c-like glycoside hydrolase-like domain-containing protein</fullName>
    </recommendedName>
</protein>
<comment type="caution">
    <text evidence="2">The sequence shown here is derived from an EMBL/GenBank/DDBJ whole genome shotgun (WGS) entry which is preliminary data.</text>
</comment>
<dbReference type="EMBL" id="AZEG01000054">
    <property type="protein sequence ID" value="KRL33089.1"/>
    <property type="molecule type" value="Genomic_DNA"/>
</dbReference>
<sequence length="127" mass="13568">MHSKSYTKTADLTVIKGLLTSNGNTDRDSTGFDTATQLTSAAIAKFKNAGFEIVGRYLTGTVGTGSNECPKNLTADEITAITSAGLSIFPIYEDGGYEEKYFTNSQETMDSGVSTAEAYRKLLEANV</sequence>
<dbReference type="OrthoDB" id="1795295at2"/>
<dbReference type="Pfam" id="PF08924">
    <property type="entry name" value="Rv2525c_GlyHyd-like"/>
    <property type="match status" value="1"/>
</dbReference>
<accession>A0A0R1PLX0</accession>
<keyword evidence="3" id="KW-1185">Reference proteome</keyword>
<evidence type="ECO:0000313" key="3">
    <source>
        <dbReference type="Proteomes" id="UP000051155"/>
    </source>
</evidence>
<dbReference type="AlphaFoldDB" id="A0A0R1PLX0"/>
<proteinExistence type="predicted"/>
<dbReference type="InterPro" id="IPR017853">
    <property type="entry name" value="GH"/>
</dbReference>
<dbReference type="Gene3D" id="3.20.20.80">
    <property type="entry name" value="Glycosidases"/>
    <property type="match status" value="1"/>
</dbReference>
<feature type="domain" description="Rv2525c-like glycoside hydrolase-like" evidence="1">
    <location>
        <begin position="45"/>
        <end position="107"/>
    </location>
</feature>